<dbReference type="Pfam" id="PF00625">
    <property type="entry name" value="Guanylate_kin"/>
    <property type="match status" value="1"/>
</dbReference>
<evidence type="ECO:0000313" key="12">
    <source>
        <dbReference type="Proteomes" id="UP000218113"/>
    </source>
</evidence>
<dbReference type="InterPro" id="IPR027417">
    <property type="entry name" value="P-loop_NTPase"/>
</dbReference>
<keyword evidence="6 9" id="KW-0418">Kinase</keyword>
<keyword evidence="9" id="KW-0963">Cytoplasm</keyword>
<evidence type="ECO:0000256" key="7">
    <source>
        <dbReference type="ARBA" id="ARBA00022840"/>
    </source>
</evidence>
<accession>A0A2A4T369</accession>
<evidence type="ECO:0000259" key="10">
    <source>
        <dbReference type="PROSITE" id="PS50052"/>
    </source>
</evidence>
<protein>
    <recommendedName>
        <fullName evidence="3 9">Guanylate kinase</fullName>
        <ecNumber evidence="2 9">2.7.4.8</ecNumber>
    </recommendedName>
    <alternativeName>
        <fullName evidence="8 9">GMP kinase</fullName>
    </alternativeName>
</protein>
<dbReference type="SUPFAM" id="SSF52540">
    <property type="entry name" value="P-loop containing nucleoside triphosphate hydrolases"/>
    <property type="match status" value="1"/>
</dbReference>
<comment type="similarity">
    <text evidence="1 9">Belongs to the guanylate kinase family.</text>
</comment>
<dbReference type="GO" id="GO:0005829">
    <property type="term" value="C:cytosol"/>
    <property type="evidence" value="ECO:0007669"/>
    <property type="project" value="TreeGrafter"/>
</dbReference>
<dbReference type="GO" id="GO:0004385">
    <property type="term" value="F:GMP kinase activity"/>
    <property type="evidence" value="ECO:0007669"/>
    <property type="project" value="UniProtKB-UniRule"/>
</dbReference>
<dbReference type="Gene3D" id="3.40.50.300">
    <property type="entry name" value="P-loop containing nucleotide triphosphate hydrolases"/>
    <property type="match status" value="1"/>
</dbReference>
<dbReference type="InterPro" id="IPR020590">
    <property type="entry name" value="Guanylate_kinase_CS"/>
</dbReference>
<dbReference type="PROSITE" id="PS00856">
    <property type="entry name" value="GUANYLATE_KINASE_1"/>
    <property type="match status" value="1"/>
</dbReference>
<keyword evidence="5 9" id="KW-0547">Nucleotide-binding</keyword>
<organism evidence="11 12">
    <name type="scientific">SAR324 cluster bacterium</name>
    <dbReference type="NCBI Taxonomy" id="2024889"/>
    <lineage>
        <taxon>Bacteria</taxon>
        <taxon>Deltaproteobacteria</taxon>
        <taxon>SAR324 cluster</taxon>
    </lineage>
</organism>
<comment type="function">
    <text evidence="9">Essential for recycling GMP and indirectly, cGMP.</text>
</comment>
<keyword evidence="7 9" id="KW-0067">ATP-binding</keyword>
<dbReference type="PROSITE" id="PS50052">
    <property type="entry name" value="GUANYLATE_KINASE_2"/>
    <property type="match status" value="1"/>
</dbReference>
<dbReference type="SMART" id="SM00072">
    <property type="entry name" value="GuKc"/>
    <property type="match status" value="1"/>
</dbReference>
<dbReference type="HAMAP" id="MF_00328">
    <property type="entry name" value="Guanylate_kinase"/>
    <property type="match status" value="1"/>
</dbReference>
<dbReference type="InterPro" id="IPR008145">
    <property type="entry name" value="GK/Ca_channel_bsu"/>
</dbReference>
<dbReference type="GO" id="GO:0005524">
    <property type="term" value="F:ATP binding"/>
    <property type="evidence" value="ECO:0007669"/>
    <property type="project" value="UniProtKB-UniRule"/>
</dbReference>
<reference evidence="12" key="1">
    <citation type="submission" date="2017-08" db="EMBL/GenBank/DDBJ databases">
        <title>A dynamic microbial community with high functional redundancy inhabits the cold, oxic subseafloor aquifer.</title>
        <authorList>
            <person name="Tully B.J."/>
            <person name="Wheat C.G."/>
            <person name="Glazer B.T."/>
            <person name="Huber J.A."/>
        </authorList>
    </citation>
    <scope>NUCLEOTIDE SEQUENCE [LARGE SCALE GENOMIC DNA]</scope>
</reference>
<dbReference type="Proteomes" id="UP000218113">
    <property type="component" value="Unassembled WGS sequence"/>
</dbReference>
<evidence type="ECO:0000256" key="6">
    <source>
        <dbReference type="ARBA" id="ARBA00022777"/>
    </source>
</evidence>
<sequence>MDLFSPKLIVISAPSGTGKTSIFKSAQKIFPNLTLSVSYTTRNPREGEKQGVDYFFVSPEEFQQRIKDQDFLEWAEVYGNFYGSSKEFIKSSQKSGNIVLLDIDVQGAMQLRQIKNLNATFVFITPPSLEVLEKRLVSRGTETPESLKKRLGNAEHELTFQNQYDYTVVNDELDQAVRHLLSISLQESIDLCGITDKKDETILKEVLHFHDKNNDFVHPVLRDVYQQILSQT</sequence>
<feature type="domain" description="Guanylate kinase-like" evidence="10">
    <location>
        <begin position="6"/>
        <end position="185"/>
    </location>
</feature>
<evidence type="ECO:0000256" key="5">
    <source>
        <dbReference type="ARBA" id="ARBA00022741"/>
    </source>
</evidence>
<proteinExistence type="inferred from homology"/>
<keyword evidence="4 9" id="KW-0808">Transferase</keyword>
<dbReference type="EC" id="2.7.4.8" evidence="2 9"/>
<evidence type="ECO:0000256" key="9">
    <source>
        <dbReference type="HAMAP-Rule" id="MF_00328"/>
    </source>
</evidence>
<evidence type="ECO:0000256" key="1">
    <source>
        <dbReference type="ARBA" id="ARBA00005790"/>
    </source>
</evidence>
<evidence type="ECO:0000256" key="4">
    <source>
        <dbReference type="ARBA" id="ARBA00022679"/>
    </source>
</evidence>
<comment type="catalytic activity">
    <reaction evidence="9">
        <text>GMP + ATP = GDP + ADP</text>
        <dbReference type="Rhea" id="RHEA:20780"/>
        <dbReference type="ChEBI" id="CHEBI:30616"/>
        <dbReference type="ChEBI" id="CHEBI:58115"/>
        <dbReference type="ChEBI" id="CHEBI:58189"/>
        <dbReference type="ChEBI" id="CHEBI:456216"/>
        <dbReference type="EC" id="2.7.4.8"/>
    </reaction>
</comment>
<evidence type="ECO:0000256" key="8">
    <source>
        <dbReference type="ARBA" id="ARBA00030128"/>
    </source>
</evidence>
<feature type="binding site" evidence="9">
    <location>
        <begin position="13"/>
        <end position="20"/>
    </location>
    <ligand>
        <name>ATP</name>
        <dbReference type="ChEBI" id="CHEBI:30616"/>
    </ligand>
</feature>
<evidence type="ECO:0000256" key="2">
    <source>
        <dbReference type="ARBA" id="ARBA00012961"/>
    </source>
</evidence>
<dbReference type="CDD" id="cd00071">
    <property type="entry name" value="GMPK"/>
    <property type="match status" value="1"/>
</dbReference>
<dbReference type="NCBIfam" id="TIGR03263">
    <property type="entry name" value="guanyl_kin"/>
    <property type="match status" value="1"/>
</dbReference>
<name>A0A2A4T369_9DELT</name>
<dbReference type="FunFam" id="3.30.63.10:FF:000002">
    <property type="entry name" value="Guanylate kinase 1"/>
    <property type="match status" value="1"/>
</dbReference>
<dbReference type="Gene3D" id="3.30.63.10">
    <property type="entry name" value="Guanylate Kinase phosphate binding domain"/>
    <property type="match status" value="1"/>
</dbReference>
<dbReference type="EMBL" id="NVSR01000041">
    <property type="protein sequence ID" value="PCI28090.1"/>
    <property type="molecule type" value="Genomic_DNA"/>
</dbReference>
<comment type="subcellular location">
    <subcellularLocation>
        <location evidence="9">Cytoplasm</location>
    </subcellularLocation>
</comment>
<dbReference type="PANTHER" id="PTHR23117:SF13">
    <property type="entry name" value="GUANYLATE KINASE"/>
    <property type="match status" value="1"/>
</dbReference>
<evidence type="ECO:0000256" key="3">
    <source>
        <dbReference type="ARBA" id="ARBA00016296"/>
    </source>
</evidence>
<dbReference type="PANTHER" id="PTHR23117">
    <property type="entry name" value="GUANYLATE KINASE-RELATED"/>
    <property type="match status" value="1"/>
</dbReference>
<dbReference type="InterPro" id="IPR017665">
    <property type="entry name" value="Guanylate_kinase"/>
</dbReference>
<gene>
    <name evidence="9" type="primary">gmk</name>
    <name evidence="11" type="ORF">COB67_07080</name>
</gene>
<comment type="caution">
    <text evidence="11">The sequence shown here is derived from an EMBL/GenBank/DDBJ whole genome shotgun (WGS) entry which is preliminary data.</text>
</comment>
<evidence type="ECO:0000313" key="11">
    <source>
        <dbReference type="EMBL" id="PCI28090.1"/>
    </source>
</evidence>
<dbReference type="InterPro" id="IPR008144">
    <property type="entry name" value="Guanylate_kin-like_dom"/>
</dbReference>
<dbReference type="AlphaFoldDB" id="A0A2A4T369"/>